<dbReference type="Proteomes" id="UP000719412">
    <property type="component" value="Unassembled WGS sequence"/>
</dbReference>
<dbReference type="GO" id="GO:0007266">
    <property type="term" value="P:Rho protein signal transduction"/>
    <property type="evidence" value="ECO:0007669"/>
    <property type="project" value="InterPro"/>
</dbReference>
<dbReference type="Gene3D" id="1.20.120.230">
    <property type="entry name" value="Alpha-catenin/vinculin-like"/>
    <property type="match status" value="1"/>
</dbReference>
<gene>
    <name evidence="3" type="ORF">GEV33_002881</name>
</gene>
<evidence type="ECO:0000313" key="3">
    <source>
        <dbReference type="EMBL" id="KAH0819910.1"/>
    </source>
</evidence>
<dbReference type="GO" id="GO:0005737">
    <property type="term" value="C:cytoplasm"/>
    <property type="evidence" value="ECO:0007669"/>
    <property type="project" value="UniProtKB-SubCell"/>
</dbReference>
<dbReference type="SUPFAM" id="SSF47220">
    <property type="entry name" value="alpha-catenin/vinculin-like"/>
    <property type="match status" value="1"/>
</dbReference>
<accession>A0A8J6HJH3</accession>
<name>A0A8J6HJH3_TENMO</name>
<sequence length="145" mass="16291">MLVEIKVLQKTYISSLVEQHGTVGALRPSAVARVGQAVNLAVERFVTVGEAIADDYPEVRQGMYEACKEARQAGKFSRSCYAATSNASLLTRRISCRSASPNVPGKRKLFFKPHRLPPRIHKRSGRLISYSRCRFRNDTTDFNLF</sequence>
<dbReference type="GO" id="GO:0051015">
    <property type="term" value="F:actin filament binding"/>
    <property type="evidence" value="ECO:0007669"/>
    <property type="project" value="InterPro"/>
</dbReference>
<dbReference type="AlphaFoldDB" id="A0A8J6HJH3"/>
<proteinExistence type="predicted"/>
<evidence type="ECO:0000256" key="2">
    <source>
        <dbReference type="ARBA" id="ARBA00022490"/>
    </source>
</evidence>
<keyword evidence="2" id="KW-0963">Cytoplasm</keyword>
<dbReference type="GO" id="GO:0007155">
    <property type="term" value="P:cell adhesion"/>
    <property type="evidence" value="ECO:0007669"/>
    <property type="project" value="InterPro"/>
</dbReference>
<dbReference type="PANTHER" id="PTHR46342">
    <property type="entry name" value="ALPHA-CATULIN"/>
    <property type="match status" value="1"/>
</dbReference>
<organism evidence="3 4">
    <name type="scientific">Tenebrio molitor</name>
    <name type="common">Yellow mealworm beetle</name>
    <dbReference type="NCBI Taxonomy" id="7067"/>
    <lineage>
        <taxon>Eukaryota</taxon>
        <taxon>Metazoa</taxon>
        <taxon>Ecdysozoa</taxon>
        <taxon>Arthropoda</taxon>
        <taxon>Hexapoda</taxon>
        <taxon>Insecta</taxon>
        <taxon>Pterygota</taxon>
        <taxon>Neoptera</taxon>
        <taxon>Endopterygota</taxon>
        <taxon>Coleoptera</taxon>
        <taxon>Polyphaga</taxon>
        <taxon>Cucujiformia</taxon>
        <taxon>Tenebrionidae</taxon>
        <taxon>Tenebrio</taxon>
    </lineage>
</organism>
<dbReference type="EMBL" id="JABDTM020013340">
    <property type="protein sequence ID" value="KAH0819910.1"/>
    <property type="molecule type" value="Genomic_DNA"/>
</dbReference>
<dbReference type="InterPro" id="IPR036723">
    <property type="entry name" value="Alpha-catenin/vinculin-like_sf"/>
</dbReference>
<reference evidence="3" key="1">
    <citation type="journal article" date="2020" name="J Insects Food Feed">
        <title>The yellow mealworm (Tenebrio molitor) genome: a resource for the emerging insects as food and feed industry.</title>
        <authorList>
            <person name="Eriksson T."/>
            <person name="Andere A."/>
            <person name="Kelstrup H."/>
            <person name="Emery V."/>
            <person name="Picard C."/>
        </authorList>
    </citation>
    <scope>NUCLEOTIDE SEQUENCE</scope>
    <source>
        <strain evidence="3">Stoneville</strain>
        <tissue evidence="3">Whole head</tissue>
    </source>
</reference>
<evidence type="ECO:0000313" key="4">
    <source>
        <dbReference type="Proteomes" id="UP000719412"/>
    </source>
</evidence>
<protein>
    <submittedName>
        <fullName evidence="3">Uncharacterized protein</fullName>
    </submittedName>
</protein>
<comment type="caution">
    <text evidence="3">The sequence shown here is derived from an EMBL/GenBank/DDBJ whole genome shotgun (WGS) entry which is preliminary data.</text>
</comment>
<keyword evidence="4" id="KW-1185">Reference proteome</keyword>
<evidence type="ECO:0000256" key="1">
    <source>
        <dbReference type="ARBA" id="ARBA00004496"/>
    </source>
</evidence>
<reference evidence="3" key="2">
    <citation type="submission" date="2021-08" db="EMBL/GenBank/DDBJ databases">
        <authorList>
            <person name="Eriksson T."/>
        </authorList>
    </citation>
    <scope>NUCLEOTIDE SEQUENCE</scope>
    <source>
        <strain evidence="3">Stoneville</strain>
        <tissue evidence="3">Whole head</tissue>
    </source>
</reference>
<comment type="subcellular location">
    <subcellularLocation>
        <location evidence="1">Cytoplasm</location>
    </subcellularLocation>
</comment>
<dbReference type="InterPro" id="IPR030045">
    <property type="entry name" value="CTNNAL1"/>
</dbReference>
<dbReference type="PANTHER" id="PTHR46342:SF1">
    <property type="entry name" value="ALPHA-CATULIN"/>
    <property type="match status" value="1"/>
</dbReference>